<dbReference type="AlphaFoldDB" id="A0AAV2FAS4"/>
<reference evidence="1 2" key="1">
    <citation type="submission" date="2024-04" db="EMBL/GenBank/DDBJ databases">
        <authorList>
            <person name="Fracassetti M."/>
        </authorList>
    </citation>
    <scope>NUCLEOTIDE SEQUENCE [LARGE SCALE GENOMIC DNA]</scope>
</reference>
<organism evidence="1 2">
    <name type="scientific">Linum trigynum</name>
    <dbReference type="NCBI Taxonomy" id="586398"/>
    <lineage>
        <taxon>Eukaryota</taxon>
        <taxon>Viridiplantae</taxon>
        <taxon>Streptophyta</taxon>
        <taxon>Embryophyta</taxon>
        <taxon>Tracheophyta</taxon>
        <taxon>Spermatophyta</taxon>
        <taxon>Magnoliopsida</taxon>
        <taxon>eudicotyledons</taxon>
        <taxon>Gunneridae</taxon>
        <taxon>Pentapetalae</taxon>
        <taxon>rosids</taxon>
        <taxon>fabids</taxon>
        <taxon>Malpighiales</taxon>
        <taxon>Linaceae</taxon>
        <taxon>Linum</taxon>
    </lineage>
</organism>
<name>A0AAV2FAS4_9ROSI</name>
<evidence type="ECO:0000313" key="2">
    <source>
        <dbReference type="Proteomes" id="UP001497516"/>
    </source>
</evidence>
<proteinExistence type="predicted"/>
<sequence>MSIGFGFWTSDSFSSKGRYKKWKLRDFLLFRSASEGRATRAEQLSAAAKYAVLSRRSRRLLRRRSRRVAACRGGLEEEESRVAACRVSTSKQSWCFEFAIPRGGRGLRLRGGEWRRGVNHSIS</sequence>
<dbReference type="InterPro" id="IPR012442">
    <property type="entry name" value="DUF1645_plant"/>
</dbReference>
<accession>A0AAV2FAS4</accession>
<protein>
    <submittedName>
        <fullName evidence="1">Uncharacterized protein</fullName>
    </submittedName>
</protein>
<dbReference type="Pfam" id="PF07816">
    <property type="entry name" value="DUF1645"/>
    <property type="match status" value="1"/>
</dbReference>
<gene>
    <name evidence="1" type="ORF">LTRI10_LOCUS35325</name>
</gene>
<dbReference type="Proteomes" id="UP001497516">
    <property type="component" value="Chromosome 6"/>
</dbReference>
<dbReference type="EMBL" id="OZ034819">
    <property type="protein sequence ID" value="CAL1394853.1"/>
    <property type="molecule type" value="Genomic_DNA"/>
</dbReference>
<evidence type="ECO:0000313" key="1">
    <source>
        <dbReference type="EMBL" id="CAL1394853.1"/>
    </source>
</evidence>
<keyword evidence="2" id="KW-1185">Reference proteome</keyword>